<dbReference type="Pfam" id="PF00210">
    <property type="entry name" value="Ferritin"/>
    <property type="match status" value="1"/>
</dbReference>
<comment type="similarity">
    <text evidence="1 2">Belongs to the Dps family.</text>
</comment>
<dbReference type="InterPro" id="IPR008331">
    <property type="entry name" value="Ferritin_DPS_dom"/>
</dbReference>
<evidence type="ECO:0000313" key="7">
    <source>
        <dbReference type="Proteomes" id="UP000677234"/>
    </source>
</evidence>
<evidence type="ECO:0000313" key="5">
    <source>
        <dbReference type="EMBL" id="QUO40680.1"/>
    </source>
</evidence>
<dbReference type="InterPro" id="IPR012347">
    <property type="entry name" value="Ferritin-like"/>
</dbReference>
<name>A0A7T5EJA0_9BACL</name>
<protein>
    <submittedName>
        <fullName evidence="4">DNA starvation/stationary phase protection protein</fullName>
    </submittedName>
</protein>
<evidence type="ECO:0000313" key="4">
    <source>
        <dbReference type="EMBL" id="QQE73598.1"/>
    </source>
</evidence>
<dbReference type="PANTHER" id="PTHR42932">
    <property type="entry name" value="GENERAL STRESS PROTEIN 20U"/>
    <property type="match status" value="1"/>
</dbReference>
<dbReference type="InterPro" id="IPR023188">
    <property type="entry name" value="DPS_DNA-bd_CS"/>
</dbReference>
<evidence type="ECO:0000256" key="1">
    <source>
        <dbReference type="ARBA" id="ARBA00009497"/>
    </source>
</evidence>
<dbReference type="RefSeq" id="WP_198827205.1">
    <property type="nucleotide sequence ID" value="NZ_CP066308.1"/>
</dbReference>
<dbReference type="EMBL" id="CP073708">
    <property type="protein sequence ID" value="QUO40680.1"/>
    <property type="molecule type" value="Genomic_DNA"/>
</dbReference>
<evidence type="ECO:0000259" key="3">
    <source>
        <dbReference type="Pfam" id="PF00210"/>
    </source>
</evidence>
<evidence type="ECO:0000313" key="6">
    <source>
        <dbReference type="Proteomes" id="UP000595847"/>
    </source>
</evidence>
<dbReference type="GO" id="GO:0016722">
    <property type="term" value="F:oxidoreductase activity, acting on metal ions"/>
    <property type="evidence" value="ECO:0007669"/>
    <property type="project" value="InterPro"/>
</dbReference>
<organism evidence="4 6">
    <name type="scientific">Brevibacillus composti</name>
    <dbReference type="NCBI Taxonomy" id="2796470"/>
    <lineage>
        <taxon>Bacteria</taxon>
        <taxon>Bacillati</taxon>
        <taxon>Bacillota</taxon>
        <taxon>Bacilli</taxon>
        <taxon>Bacillales</taxon>
        <taxon>Paenibacillaceae</taxon>
        <taxon>Brevibacillus</taxon>
    </lineage>
</organism>
<reference evidence="5" key="2">
    <citation type="submission" date="2021-04" db="EMBL/GenBank/DDBJ databases">
        <title>Brevibacillus composti FJAT-54423, complete genome.</title>
        <authorList>
            <person name="Tang R."/>
        </authorList>
    </citation>
    <scope>NUCLEOTIDE SEQUENCE</scope>
    <source>
        <strain evidence="5">FJAT-54424</strain>
    </source>
</reference>
<dbReference type="KEGG" id="bcop:JD108_17130"/>
<dbReference type="PANTHER" id="PTHR42932:SF1">
    <property type="entry name" value="GENERAL STRESS PROTEIN 20U"/>
    <property type="match status" value="1"/>
</dbReference>
<keyword evidence="7" id="KW-1185">Reference proteome</keyword>
<proteinExistence type="inferred from homology"/>
<dbReference type="PIRSF" id="PIRSF005900">
    <property type="entry name" value="Dps"/>
    <property type="match status" value="1"/>
</dbReference>
<dbReference type="SUPFAM" id="SSF47240">
    <property type="entry name" value="Ferritin-like"/>
    <property type="match status" value="1"/>
</dbReference>
<accession>A0A7T5EJA0</accession>
<dbReference type="Proteomes" id="UP000595847">
    <property type="component" value="Chromosome"/>
</dbReference>
<dbReference type="Gene3D" id="1.20.1260.10">
    <property type="match status" value="1"/>
</dbReference>
<dbReference type="EMBL" id="CP066308">
    <property type="protein sequence ID" value="QQE73598.1"/>
    <property type="molecule type" value="Genomic_DNA"/>
</dbReference>
<dbReference type="PRINTS" id="PR01346">
    <property type="entry name" value="HELNAPAPROT"/>
</dbReference>
<reference evidence="4 6" key="1">
    <citation type="submission" date="2020-12" db="EMBL/GenBank/DDBJ databases">
        <title>strain FJAT-54423T represents a novel species of the genus Brevibacillus.</title>
        <authorList>
            <person name="Tang R."/>
        </authorList>
    </citation>
    <scope>NUCLEOTIDE SEQUENCE [LARGE SCALE GENOMIC DNA]</scope>
    <source>
        <strain evidence="4 6">FJAT-54423</strain>
    </source>
</reference>
<sequence>MSSSLHAVLNKQIANWSVLYKKLHHYHWFVNGPHFFTLHAKYEEFYNEAARYVDELAERLLAIGGKPVSTMKACLETASLREASGGESAEATVEAIVADFQTLIRELEEGMAVAEKENDQPTLDMFVGISGSLQKHVWMLQAFLGKEAVEPPRRTPVMAGSR</sequence>
<dbReference type="GO" id="GO:0008199">
    <property type="term" value="F:ferric iron binding"/>
    <property type="evidence" value="ECO:0007669"/>
    <property type="project" value="InterPro"/>
</dbReference>
<dbReference type="PROSITE" id="PS00819">
    <property type="entry name" value="DPS_2"/>
    <property type="match status" value="1"/>
</dbReference>
<dbReference type="PROSITE" id="PS00818">
    <property type="entry name" value="DPS_1"/>
    <property type="match status" value="1"/>
</dbReference>
<gene>
    <name evidence="4" type="ORF">JD108_17130</name>
    <name evidence="5" type="ORF">KDJ56_17075</name>
</gene>
<dbReference type="AlphaFoldDB" id="A0A7T5EJA0"/>
<dbReference type="Proteomes" id="UP000677234">
    <property type="component" value="Chromosome"/>
</dbReference>
<evidence type="ECO:0000256" key="2">
    <source>
        <dbReference type="RuleBase" id="RU003875"/>
    </source>
</evidence>
<dbReference type="InterPro" id="IPR002177">
    <property type="entry name" value="DPS_DNA-bd"/>
</dbReference>
<dbReference type="CDD" id="cd01043">
    <property type="entry name" value="DPS"/>
    <property type="match status" value="1"/>
</dbReference>
<dbReference type="InterPro" id="IPR009078">
    <property type="entry name" value="Ferritin-like_SF"/>
</dbReference>
<feature type="domain" description="Ferritin/DPS" evidence="3">
    <location>
        <begin position="8"/>
        <end position="146"/>
    </location>
</feature>